<feature type="domain" description="Pseudouridine synthase II N-terminal" evidence="6">
    <location>
        <begin position="28"/>
        <end position="164"/>
    </location>
</feature>
<name>A0A2H0RBH8_UNCKA</name>
<keyword evidence="4" id="KW-0819">tRNA processing</keyword>
<evidence type="ECO:0000256" key="3">
    <source>
        <dbReference type="ARBA" id="ARBA00012787"/>
    </source>
</evidence>
<evidence type="ECO:0000256" key="5">
    <source>
        <dbReference type="ARBA" id="ARBA00023235"/>
    </source>
</evidence>
<dbReference type="GO" id="GO:0160148">
    <property type="term" value="F:tRNA pseudouridine(55) synthase activity"/>
    <property type="evidence" value="ECO:0007669"/>
    <property type="project" value="UniProtKB-EC"/>
</dbReference>
<dbReference type="InterPro" id="IPR014780">
    <property type="entry name" value="tRNA_psdUridine_synth_TruB"/>
</dbReference>
<dbReference type="Gene3D" id="3.30.2350.10">
    <property type="entry name" value="Pseudouridine synthase"/>
    <property type="match status" value="1"/>
</dbReference>
<dbReference type="Pfam" id="PF01509">
    <property type="entry name" value="TruB_N"/>
    <property type="match status" value="1"/>
</dbReference>
<dbReference type="PANTHER" id="PTHR13767:SF2">
    <property type="entry name" value="PSEUDOURIDYLATE SYNTHASE TRUB1"/>
    <property type="match status" value="1"/>
</dbReference>
<evidence type="ECO:0000256" key="1">
    <source>
        <dbReference type="ARBA" id="ARBA00000385"/>
    </source>
</evidence>
<evidence type="ECO:0000256" key="4">
    <source>
        <dbReference type="ARBA" id="ARBA00022694"/>
    </source>
</evidence>
<gene>
    <name evidence="7" type="primary">truB</name>
    <name evidence="7" type="ORF">COV24_00755</name>
</gene>
<dbReference type="GO" id="GO:0003723">
    <property type="term" value="F:RNA binding"/>
    <property type="evidence" value="ECO:0007669"/>
    <property type="project" value="InterPro"/>
</dbReference>
<dbReference type="InterPro" id="IPR002501">
    <property type="entry name" value="PsdUridine_synth_N"/>
</dbReference>
<protein>
    <recommendedName>
        <fullName evidence="3">tRNA pseudouridine(55) synthase</fullName>
        <ecNumber evidence="3">5.4.99.25</ecNumber>
    </recommendedName>
</protein>
<dbReference type="PANTHER" id="PTHR13767">
    <property type="entry name" value="TRNA-PSEUDOURIDINE SYNTHASE"/>
    <property type="match status" value="1"/>
</dbReference>
<evidence type="ECO:0000256" key="2">
    <source>
        <dbReference type="ARBA" id="ARBA00005642"/>
    </source>
</evidence>
<dbReference type="InterPro" id="IPR020103">
    <property type="entry name" value="PsdUridine_synth_cat_dom_sf"/>
</dbReference>
<comment type="similarity">
    <text evidence="2">Belongs to the pseudouridine synthase TruB family. Type 1 subfamily.</text>
</comment>
<accession>A0A2H0RBH8</accession>
<reference evidence="7 8" key="1">
    <citation type="submission" date="2017-09" db="EMBL/GenBank/DDBJ databases">
        <title>Depth-based differentiation of microbial function through sediment-hosted aquifers and enrichment of novel symbionts in the deep terrestrial subsurface.</title>
        <authorList>
            <person name="Probst A.J."/>
            <person name="Ladd B."/>
            <person name="Jarett J.K."/>
            <person name="Geller-Mcgrath D.E."/>
            <person name="Sieber C.M."/>
            <person name="Emerson J.B."/>
            <person name="Anantharaman K."/>
            <person name="Thomas B.C."/>
            <person name="Malmstrom R."/>
            <person name="Stieglmeier M."/>
            <person name="Klingl A."/>
            <person name="Woyke T."/>
            <person name="Ryan C.M."/>
            <person name="Banfield J.F."/>
        </authorList>
    </citation>
    <scope>NUCLEOTIDE SEQUENCE [LARGE SCALE GENOMIC DNA]</scope>
    <source>
        <strain evidence="7">CG10_big_fil_rev_8_21_14_0_10_32_10</strain>
    </source>
</reference>
<evidence type="ECO:0000313" key="8">
    <source>
        <dbReference type="Proteomes" id="UP000230214"/>
    </source>
</evidence>
<dbReference type="GO" id="GO:0006400">
    <property type="term" value="P:tRNA modification"/>
    <property type="evidence" value="ECO:0007669"/>
    <property type="project" value="TreeGrafter"/>
</dbReference>
<evidence type="ECO:0000259" key="6">
    <source>
        <dbReference type="Pfam" id="PF01509"/>
    </source>
</evidence>
<dbReference type="Proteomes" id="UP000230214">
    <property type="component" value="Unassembled WGS sequence"/>
</dbReference>
<evidence type="ECO:0000313" key="7">
    <source>
        <dbReference type="EMBL" id="PIR43820.1"/>
    </source>
</evidence>
<dbReference type="EC" id="5.4.99.25" evidence="3"/>
<organism evidence="7 8">
    <name type="scientific">candidate division WWE3 bacterium CG10_big_fil_rev_8_21_14_0_10_32_10</name>
    <dbReference type="NCBI Taxonomy" id="1975090"/>
    <lineage>
        <taxon>Bacteria</taxon>
        <taxon>Katanobacteria</taxon>
    </lineage>
</organism>
<comment type="caution">
    <text evidence="7">The sequence shown here is derived from an EMBL/GenBank/DDBJ whole genome shotgun (WGS) entry which is preliminary data.</text>
</comment>
<dbReference type="AlphaFoldDB" id="A0A2H0RBH8"/>
<sequence length="258" mass="29297">MTVIRPSILNINKPIGYTSRDVLNKLQRIYKYTKFGHAGTLDPLASGVLIVLVGNSTKKQDYFTNLNKKYSTRIFFGLQSPTYDLEGPLFLNKSIRNFNIKKENIVKYLESQKGEIDQTVPFFSAVKVKGKELYKHARTGNKITKLPTKKVKLLEYSVNDFNGDLNVENMLDYISKCPINNTIAEYQKSLAFFEANLPYVDLQLTTGSGFYVRSLARDMAINFNTTAVVGSLVRIAVGDYVIDDSLNLEYFENRPDLI</sequence>
<dbReference type="EMBL" id="PCXU01000010">
    <property type="protein sequence ID" value="PIR43820.1"/>
    <property type="molecule type" value="Genomic_DNA"/>
</dbReference>
<dbReference type="SUPFAM" id="SSF55120">
    <property type="entry name" value="Pseudouridine synthase"/>
    <property type="match status" value="1"/>
</dbReference>
<keyword evidence="5" id="KW-0413">Isomerase</keyword>
<comment type="catalytic activity">
    <reaction evidence="1">
        <text>uridine(55) in tRNA = pseudouridine(55) in tRNA</text>
        <dbReference type="Rhea" id="RHEA:42532"/>
        <dbReference type="Rhea" id="RHEA-COMP:10101"/>
        <dbReference type="Rhea" id="RHEA-COMP:10102"/>
        <dbReference type="ChEBI" id="CHEBI:65314"/>
        <dbReference type="ChEBI" id="CHEBI:65315"/>
        <dbReference type="EC" id="5.4.99.25"/>
    </reaction>
</comment>
<dbReference type="NCBIfam" id="TIGR00431">
    <property type="entry name" value="TruB"/>
    <property type="match status" value="1"/>
</dbReference>
<dbReference type="GO" id="GO:1990481">
    <property type="term" value="P:mRNA pseudouridine synthesis"/>
    <property type="evidence" value="ECO:0007669"/>
    <property type="project" value="TreeGrafter"/>
</dbReference>
<proteinExistence type="inferred from homology"/>